<dbReference type="PROSITE" id="PS00636">
    <property type="entry name" value="DNAJ_1"/>
    <property type="match status" value="1"/>
</dbReference>
<name>A0AAD3RYP6_NEPGR</name>
<feature type="domain" description="J" evidence="3">
    <location>
        <begin position="211"/>
        <end position="275"/>
    </location>
</feature>
<dbReference type="InterPro" id="IPR018253">
    <property type="entry name" value="DnaJ_domain_CS"/>
</dbReference>
<evidence type="ECO:0000313" key="5">
    <source>
        <dbReference type="Proteomes" id="UP001279734"/>
    </source>
</evidence>
<keyword evidence="2" id="KW-0812">Transmembrane</keyword>
<evidence type="ECO:0000256" key="1">
    <source>
        <dbReference type="SAM" id="MobiDB-lite"/>
    </source>
</evidence>
<dbReference type="CDD" id="cd06257">
    <property type="entry name" value="DnaJ"/>
    <property type="match status" value="1"/>
</dbReference>
<dbReference type="PANTHER" id="PTHR44137">
    <property type="entry name" value="BNAC03G44070D PROTEIN"/>
    <property type="match status" value="1"/>
</dbReference>
<feature type="compositionally biased region" description="Polar residues" evidence="1">
    <location>
        <begin position="303"/>
        <end position="312"/>
    </location>
</feature>
<feature type="region of interest" description="Disordered" evidence="1">
    <location>
        <begin position="514"/>
        <end position="533"/>
    </location>
</feature>
<keyword evidence="5" id="KW-1185">Reference proteome</keyword>
<dbReference type="PRINTS" id="PR00625">
    <property type="entry name" value="JDOMAIN"/>
</dbReference>
<dbReference type="InterPro" id="IPR024593">
    <property type="entry name" value="DUF3444"/>
</dbReference>
<feature type="compositionally biased region" description="Low complexity" evidence="1">
    <location>
        <begin position="369"/>
        <end position="384"/>
    </location>
</feature>
<keyword evidence="2" id="KW-0472">Membrane</keyword>
<dbReference type="InterPro" id="IPR001623">
    <property type="entry name" value="DnaJ_domain"/>
</dbReference>
<dbReference type="Pfam" id="PF00226">
    <property type="entry name" value="DnaJ"/>
    <property type="match status" value="1"/>
</dbReference>
<dbReference type="InterPro" id="IPR036869">
    <property type="entry name" value="J_dom_sf"/>
</dbReference>
<protein>
    <recommendedName>
        <fullName evidence="3">J domain-containing protein</fullName>
    </recommendedName>
</protein>
<dbReference type="SUPFAM" id="SSF46565">
    <property type="entry name" value="Chaperone J-domain"/>
    <property type="match status" value="1"/>
</dbReference>
<feature type="region of interest" description="Disordered" evidence="1">
    <location>
        <begin position="288"/>
        <end position="330"/>
    </location>
</feature>
<accession>A0AAD3RYP6</accession>
<feature type="region of interest" description="Disordered" evidence="1">
    <location>
        <begin position="547"/>
        <end position="575"/>
    </location>
</feature>
<reference evidence="4" key="1">
    <citation type="submission" date="2023-05" db="EMBL/GenBank/DDBJ databases">
        <title>Nepenthes gracilis genome sequencing.</title>
        <authorList>
            <person name="Fukushima K."/>
        </authorList>
    </citation>
    <scope>NUCLEOTIDE SEQUENCE</scope>
    <source>
        <strain evidence="4">SING2019-196</strain>
    </source>
</reference>
<feature type="region of interest" description="Disordered" evidence="1">
    <location>
        <begin position="1"/>
        <end position="39"/>
    </location>
</feature>
<dbReference type="PROSITE" id="PS50076">
    <property type="entry name" value="DNAJ_2"/>
    <property type="match status" value="1"/>
</dbReference>
<feature type="region of interest" description="Disordered" evidence="1">
    <location>
        <begin position="353"/>
        <end position="389"/>
    </location>
</feature>
<evidence type="ECO:0000259" key="3">
    <source>
        <dbReference type="PROSITE" id="PS50076"/>
    </source>
</evidence>
<dbReference type="Gene3D" id="1.10.287.110">
    <property type="entry name" value="DnaJ domain"/>
    <property type="match status" value="1"/>
</dbReference>
<feature type="compositionally biased region" description="Polar residues" evidence="1">
    <location>
        <begin position="547"/>
        <end position="562"/>
    </location>
</feature>
<dbReference type="Proteomes" id="UP001279734">
    <property type="component" value="Unassembled WGS sequence"/>
</dbReference>
<dbReference type="EMBL" id="BSYO01000002">
    <property type="protein sequence ID" value="GMH01145.1"/>
    <property type="molecule type" value="Genomic_DNA"/>
</dbReference>
<feature type="region of interest" description="Disordered" evidence="1">
    <location>
        <begin position="410"/>
        <end position="430"/>
    </location>
</feature>
<evidence type="ECO:0000256" key="2">
    <source>
        <dbReference type="SAM" id="Phobius"/>
    </source>
</evidence>
<feature type="compositionally biased region" description="Pro residues" evidence="1">
    <location>
        <begin position="26"/>
        <end position="39"/>
    </location>
</feature>
<organism evidence="4 5">
    <name type="scientific">Nepenthes gracilis</name>
    <name type="common">Slender pitcher plant</name>
    <dbReference type="NCBI Taxonomy" id="150966"/>
    <lineage>
        <taxon>Eukaryota</taxon>
        <taxon>Viridiplantae</taxon>
        <taxon>Streptophyta</taxon>
        <taxon>Embryophyta</taxon>
        <taxon>Tracheophyta</taxon>
        <taxon>Spermatophyta</taxon>
        <taxon>Magnoliopsida</taxon>
        <taxon>eudicotyledons</taxon>
        <taxon>Gunneridae</taxon>
        <taxon>Pentapetalae</taxon>
        <taxon>Caryophyllales</taxon>
        <taxon>Nepenthaceae</taxon>
        <taxon>Nepenthes</taxon>
    </lineage>
</organism>
<dbReference type="SMART" id="SM00271">
    <property type="entry name" value="DnaJ"/>
    <property type="match status" value="1"/>
</dbReference>
<comment type="caution">
    <text evidence="4">The sequence shown here is derived from an EMBL/GenBank/DDBJ whole genome shotgun (WGS) entry which is preliminary data.</text>
</comment>
<dbReference type="AlphaFoldDB" id="A0AAD3RYP6"/>
<feature type="transmembrane region" description="Helical" evidence="2">
    <location>
        <begin position="85"/>
        <end position="102"/>
    </location>
</feature>
<gene>
    <name evidence="4" type="ORF">Nepgr_002984</name>
</gene>
<evidence type="ECO:0000313" key="4">
    <source>
        <dbReference type="EMBL" id="GMH01145.1"/>
    </source>
</evidence>
<sequence>MLKTTEKPTGPQGPRMLESPNEKSPQVPPPPRCSPPKPLPVAYRQNLQRGLVEYVRFCQLERVFNLPFKCLIYFLNEMGVLQVDWGYLIMLIPIIVLVILLRPSSEMTEFKMLDKEQYDKIIEEHLSLAPARLTSLEIELNSVKEMESNKDEAAKAKEHAEKKLEEFDIVGAKKLALKAQNLFPTLEGLPQLMAALDIYISAERKINGEADWYGVIGVDPSADHDTVRKQYRKLALILHPDKNKSVGAEGAFKILSQAWSLLSDNVKRVAYDQKRNLQGIYQKATTVNPAVPASRNGFRPPANNCNSSTRSQKSVRHPNSSPPPPRPLRTDAFWTACTRCRIQYEYLKRHASNHPIEPNNLSRKGGEGSAPMAASSAAQAVHAGQHQEDQISATMEGAIKGRTHAFKRAYATEGNSSSSTLKDERPKKRTYSNEQIMHGNVTERVNQIARGSGVSPGSLSRFQRGNVEAGKVTVNGMKLPNSTRELSLLETRNMLMEKARTEIKKKLAECNSRPVMSNAPNKVNMGKEKDTTKKSNAVKNILKASANSVKSDGSKHSVQVNTKQRDKLKASSSAISADDDTNIAESMTVQMSVPDPDFHDFDKDRTEKSFGDNQVWAAYDDDDGMPRYYAMVHSVISTKPFKMRISWLNSKSNAEFGPINWVGCGFSKTCGDFFIGKHAINKSINSFSHKVKWTKGTRGTIQIYPRKGDVWALYRNWSSNWNEFTPDETIHKYDMVEVVEDYTEENGATVVPLVKVAGFKTLFRQQLDPQPVKIIPKEEMFRFSHQVPYCLITGVESPKAPMGCWELDPAATPLELLQVIAEAIEQTATRNVEKSPKIKISGAKMTESEELKGSNRAADVDECKWYLKGSCYGRRRMTKLRWC</sequence>
<dbReference type="Pfam" id="PF11926">
    <property type="entry name" value="DUF3444"/>
    <property type="match status" value="1"/>
</dbReference>
<keyword evidence="2" id="KW-1133">Transmembrane helix</keyword>
<dbReference type="PANTHER" id="PTHR44137:SF51">
    <property type="entry name" value="MOLECULAR CHAPERONE HSP40_DNAJ FAMILY PROTEIN"/>
    <property type="match status" value="1"/>
</dbReference>
<proteinExistence type="predicted"/>